<evidence type="ECO:0000313" key="1">
    <source>
        <dbReference type="EMBL" id="CAF2052827.1"/>
    </source>
</evidence>
<dbReference type="EMBL" id="CAJNRE010006125">
    <property type="protein sequence ID" value="CAF2052827.1"/>
    <property type="molecule type" value="Genomic_DNA"/>
</dbReference>
<proteinExistence type="predicted"/>
<dbReference type="AlphaFoldDB" id="A0A816PXK9"/>
<protein>
    <submittedName>
        <fullName evidence="1">Uncharacterized protein</fullName>
    </submittedName>
</protein>
<gene>
    <name evidence="1" type="ORF">MBJ925_LOCUS13381</name>
</gene>
<dbReference type="Proteomes" id="UP000663824">
    <property type="component" value="Unassembled WGS sequence"/>
</dbReference>
<name>A0A816PXK9_9BILA</name>
<accession>A0A816PXK9</accession>
<organism evidence="1 2">
    <name type="scientific">Rotaria magnacalcarata</name>
    <dbReference type="NCBI Taxonomy" id="392030"/>
    <lineage>
        <taxon>Eukaryota</taxon>
        <taxon>Metazoa</taxon>
        <taxon>Spiralia</taxon>
        <taxon>Gnathifera</taxon>
        <taxon>Rotifera</taxon>
        <taxon>Eurotatoria</taxon>
        <taxon>Bdelloidea</taxon>
        <taxon>Philodinida</taxon>
        <taxon>Philodinidae</taxon>
        <taxon>Rotaria</taxon>
    </lineage>
</organism>
<sequence>MFISNLNILTIPPLGIHRYKNEILKEISKSSMSHIDANMNIKGNINYNYDQAVMEKTNRSLLSYEIKHYCSPIGLNNFEELYFRLLSMINQDTNRVYYLMKHARHSCFGLVQIAMNDDQLMDLFKYLNNFLPSIYE</sequence>
<comment type="caution">
    <text evidence="1">The sequence shown here is derived from an EMBL/GenBank/DDBJ whole genome shotgun (WGS) entry which is preliminary data.</text>
</comment>
<evidence type="ECO:0000313" key="2">
    <source>
        <dbReference type="Proteomes" id="UP000663824"/>
    </source>
</evidence>
<reference evidence="1" key="1">
    <citation type="submission" date="2021-02" db="EMBL/GenBank/DDBJ databases">
        <authorList>
            <person name="Nowell W R."/>
        </authorList>
    </citation>
    <scope>NUCLEOTIDE SEQUENCE</scope>
</reference>